<name>A0ABS0F9H5_9FLAO</name>
<evidence type="ECO:0000313" key="2">
    <source>
        <dbReference type="Proteomes" id="UP000660070"/>
    </source>
</evidence>
<dbReference type="Proteomes" id="UP000660070">
    <property type="component" value="Unassembled WGS sequence"/>
</dbReference>
<dbReference type="EMBL" id="JADPVI010000001">
    <property type="protein sequence ID" value="MBF8456371.1"/>
    <property type="molecule type" value="Genomic_DNA"/>
</dbReference>
<gene>
    <name evidence="1" type="ORF">IV494_04175</name>
</gene>
<accession>A0ABS0F9H5</accession>
<evidence type="ECO:0000313" key="1">
    <source>
        <dbReference type="EMBL" id="MBF8456371.1"/>
    </source>
</evidence>
<protein>
    <submittedName>
        <fullName evidence="1">Uncharacterized protein</fullName>
    </submittedName>
</protein>
<comment type="caution">
    <text evidence="1">The sequence shown here is derived from an EMBL/GenBank/DDBJ whole genome shotgun (WGS) entry which is preliminary data.</text>
</comment>
<proteinExistence type="predicted"/>
<organism evidence="1 2">
    <name type="scientific">Kaistella gelatinilytica</name>
    <dbReference type="NCBI Taxonomy" id="2787636"/>
    <lineage>
        <taxon>Bacteria</taxon>
        <taxon>Pseudomonadati</taxon>
        <taxon>Bacteroidota</taxon>
        <taxon>Flavobacteriia</taxon>
        <taxon>Flavobacteriales</taxon>
        <taxon>Weeksellaceae</taxon>
        <taxon>Chryseobacterium group</taxon>
        <taxon>Kaistella</taxon>
    </lineage>
</organism>
<reference evidence="1 2" key="1">
    <citation type="submission" date="2020-11" db="EMBL/GenBank/DDBJ databases">
        <title>Kaistella gelatinilytica sp. nov., a flavobacterium isolated from Antarctic Soil.</title>
        <authorList>
            <person name="Li J."/>
        </authorList>
    </citation>
    <scope>NUCLEOTIDE SEQUENCE [LARGE SCALE GENOMIC DNA]</scope>
    <source>
        <strain evidence="1 2">G5-32</strain>
    </source>
</reference>
<keyword evidence="2" id="KW-1185">Reference proteome</keyword>
<dbReference type="RefSeq" id="WP_196078897.1">
    <property type="nucleotide sequence ID" value="NZ_JADPVI010000001.1"/>
</dbReference>
<sequence>MPLINLRSVHLTPAELTTIKQAMTDLETTLQNVNVPLTPEDRLRYGSINEQNKLLVNKVKDFHTNSPELSVTDVDWDEFDRDYNSRGNYESLIARLESLVLNLRNAKILHDYDNYQAALADYAYTSYRAGGGTPGYETKQNELKQFFNRSGKTAPAIPE</sequence>